<feature type="compositionally biased region" description="Polar residues" evidence="1">
    <location>
        <begin position="363"/>
        <end position="374"/>
    </location>
</feature>
<feature type="compositionally biased region" description="Basic and acidic residues" evidence="1">
    <location>
        <begin position="111"/>
        <end position="124"/>
    </location>
</feature>
<feature type="compositionally biased region" description="Low complexity" evidence="1">
    <location>
        <begin position="409"/>
        <end position="418"/>
    </location>
</feature>
<dbReference type="Proteomes" id="UP000682733">
    <property type="component" value="Unassembled WGS sequence"/>
</dbReference>
<feature type="region of interest" description="Disordered" evidence="1">
    <location>
        <begin position="111"/>
        <end position="150"/>
    </location>
</feature>
<dbReference type="PANTHER" id="PTHR21315:SF2">
    <property type="entry name" value="APRATAXIN AND PNK-LIKE FACTOR"/>
    <property type="match status" value="1"/>
</dbReference>
<dbReference type="PANTHER" id="PTHR21315">
    <property type="entry name" value="APRATAXIN AND PNK-LIKE FACTOR-RELATED"/>
    <property type="match status" value="1"/>
</dbReference>
<dbReference type="Pfam" id="PF10283">
    <property type="entry name" value="zf-CCHH"/>
    <property type="match status" value="1"/>
</dbReference>
<dbReference type="InterPro" id="IPR019406">
    <property type="entry name" value="APLF_PBZ"/>
</dbReference>
<dbReference type="GO" id="GO:0035861">
    <property type="term" value="C:site of double-strand break"/>
    <property type="evidence" value="ECO:0007669"/>
    <property type="project" value="TreeGrafter"/>
</dbReference>
<evidence type="ECO:0000259" key="2">
    <source>
        <dbReference type="Pfam" id="PF00498"/>
    </source>
</evidence>
<dbReference type="GO" id="GO:0006302">
    <property type="term" value="P:double-strand break repair"/>
    <property type="evidence" value="ECO:0007669"/>
    <property type="project" value="InterPro"/>
</dbReference>
<dbReference type="InterPro" id="IPR039253">
    <property type="entry name" value="APLF"/>
</dbReference>
<feature type="compositionally biased region" description="Low complexity" evidence="1">
    <location>
        <begin position="318"/>
        <end position="330"/>
    </location>
</feature>
<dbReference type="InterPro" id="IPR000253">
    <property type="entry name" value="FHA_dom"/>
</dbReference>
<evidence type="ECO:0000313" key="4">
    <source>
        <dbReference type="EMBL" id="CAF0958441.1"/>
    </source>
</evidence>
<feature type="compositionally biased region" description="Polar residues" evidence="1">
    <location>
        <begin position="385"/>
        <end position="397"/>
    </location>
</feature>
<evidence type="ECO:0000313" key="6">
    <source>
        <dbReference type="Proteomes" id="UP000682733"/>
    </source>
</evidence>
<protein>
    <recommendedName>
        <fullName evidence="7">Aprataxin and PNK-like factor</fullName>
    </recommendedName>
</protein>
<feature type="compositionally biased region" description="Acidic residues" evidence="1">
    <location>
        <begin position="518"/>
        <end position="527"/>
    </location>
</feature>
<dbReference type="Proteomes" id="UP000677228">
    <property type="component" value="Unassembled WGS sequence"/>
</dbReference>
<organism evidence="5 6">
    <name type="scientific">Didymodactylos carnosus</name>
    <dbReference type="NCBI Taxonomy" id="1234261"/>
    <lineage>
        <taxon>Eukaryota</taxon>
        <taxon>Metazoa</taxon>
        <taxon>Spiralia</taxon>
        <taxon>Gnathifera</taxon>
        <taxon>Rotifera</taxon>
        <taxon>Eurotatoria</taxon>
        <taxon>Bdelloidea</taxon>
        <taxon>Philodinida</taxon>
        <taxon>Philodinidae</taxon>
        <taxon>Didymodactylos</taxon>
    </lineage>
</organism>
<dbReference type="SUPFAM" id="SSF49879">
    <property type="entry name" value="SMAD/FHA domain"/>
    <property type="match status" value="1"/>
</dbReference>
<feature type="domain" description="FHA" evidence="2">
    <location>
        <begin position="26"/>
        <end position="91"/>
    </location>
</feature>
<evidence type="ECO:0000259" key="3">
    <source>
        <dbReference type="Pfam" id="PF10283"/>
    </source>
</evidence>
<feature type="compositionally biased region" description="Polar residues" evidence="1">
    <location>
        <begin position="234"/>
        <end position="261"/>
    </location>
</feature>
<dbReference type="Gene3D" id="2.60.200.20">
    <property type="match status" value="1"/>
</dbReference>
<dbReference type="GO" id="GO:0003906">
    <property type="term" value="F:DNA-(apurinic or apyrimidinic site) endonuclease activity"/>
    <property type="evidence" value="ECO:0007669"/>
    <property type="project" value="InterPro"/>
</dbReference>
<dbReference type="EMBL" id="CAJNOK010005041">
    <property type="protein sequence ID" value="CAF0958441.1"/>
    <property type="molecule type" value="Genomic_DNA"/>
</dbReference>
<comment type="caution">
    <text evidence="5">The sequence shown here is derived from an EMBL/GenBank/DDBJ whole genome shotgun (WGS) entry which is preliminary data.</text>
</comment>
<dbReference type="EMBL" id="CAJOBA010005046">
    <property type="protein sequence ID" value="CAF3731382.1"/>
    <property type="molecule type" value="Genomic_DNA"/>
</dbReference>
<proteinExistence type="predicted"/>
<feature type="compositionally biased region" description="Acidic residues" evidence="1">
    <location>
        <begin position="464"/>
        <end position="481"/>
    </location>
</feature>
<feature type="compositionally biased region" description="Basic and acidic residues" evidence="1">
    <location>
        <begin position="134"/>
        <end position="143"/>
    </location>
</feature>
<accession>A0A8S2I8Z3</accession>
<feature type="compositionally biased region" description="Basic and acidic residues" evidence="1">
    <location>
        <begin position="348"/>
        <end position="359"/>
    </location>
</feature>
<dbReference type="Pfam" id="PF00498">
    <property type="entry name" value="FHA"/>
    <property type="match status" value="1"/>
</dbReference>
<dbReference type="AlphaFoldDB" id="A0A8S2I8Z3"/>
<dbReference type="InterPro" id="IPR008984">
    <property type="entry name" value="SMAD_FHA_dom_sf"/>
</dbReference>
<evidence type="ECO:0008006" key="7">
    <source>
        <dbReference type="Google" id="ProtNLM"/>
    </source>
</evidence>
<feature type="compositionally biased region" description="Basic and acidic residues" evidence="1">
    <location>
        <begin position="506"/>
        <end position="517"/>
    </location>
</feature>
<dbReference type="GO" id="GO:0008408">
    <property type="term" value="F:3'-5' exonuclease activity"/>
    <property type="evidence" value="ECO:0007669"/>
    <property type="project" value="InterPro"/>
</dbReference>
<reference evidence="5" key="1">
    <citation type="submission" date="2021-02" db="EMBL/GenBank/DDBJ databases">
        <authorList>
            <person name="Nowell W R."/>
        </authorList>
    </citation>
    <scope>NUCLEOTIDE SEQUENCE</scope>
</reference>
<evidence type="ECO:0000313" key="5">
    <source>
        <dbReference type="EMBL" id="CAF3731382.1"/>
    </source>
</evidence>
<feature type="region of interest" description="Disordered" evidence="1">
    <location>
        <begin position="196"/>
        <end position="566"/>
    </location>
</feature>
<feature type="domain" description="PBZ-type" evidence="3">
    <location>
        <begin position="422"/>
        <end position="445"/>
    </location>
</feature>
<gene>
    <name evidence="4" type="ORF">OVA965_LOCUS12507</name>
    <name evidence="5" type="ORF">TMI583_LOCUS12511</name>
</gene>
<feature type="compositionally biased region" description="Polar residues" evidence="1">
    <location>
        <begin position="281"/>
        <end position="297"/>
    </location>
</feature>
<name>A0A8S2I8Z3_9BILA</name>
<dbReference type="GO" id="GO:0005634">
    <property type="term" value="C:nucleus"/>
    <property type="evidence" value="ECO:0007669"/>
    <property type="project" value="TreeGrafter"/>
</dbReference>
<evidence type="ECO:0000256" key="1">
    <source>
        <dbReference type="SAM" id="MobiDB-lite"/>
    </source>
</evidence>
<feature type="compositionally biased region" description="Basic and acidic residues" evidence="1">
    <location>
        <begin position="262"/>
        <end position="278"/>
    </location>
</feature>
<sequence>MAQTSVIELIPIDKGNRLKLNTGKIVVGRTPDVGCIDKKISRNHAEIILKNDGNLFIKPIHHNPVFFKTKNNKVVSLTKDKEHQLFHDDQFGLLPDNYFYRVNIIVANSHDNKTDDSSFSHETDANITNPMDISDSRPHEDNPKSPILGAVNESDITNEKQDGCNKSLIIGAVNESDINEKQDDCNKSPILGAHSARFFDNNNPSLDESPPVTKSSPKKRYHRLSDDEDEMDQTKNLSLVKNEIDSPQKQTIGNTIHNHTTSNDDEKKSSDVERKPIKQDISASNENSGVIYNTPRTLPSWMSSSEPPPSSKTKAKPKTTVPRTKTQPPKTSRKSKEITYDDGDSDEQVAKNEDVKESKQPVVVTTKQSSQNGTPGILNFYLYQSPRTNPLHRQQVSHPGDSDYEMGSDNNNNTNTADNKQKPLCPYGSDCYRKNAAHFKEFRHNSTKTRTSATGRTSKRKSIDEEDLDEPNEYDFDDSFIDDQGISQDSNGRDRHIDSSSDSEDEWKPSDKAKGQESDSDVDDDDVETLKKEAAAFLKNKKLQYPHASSSTQKTSHHVVKDEDED</sequence>